<proteinExistence type="predicted"/>
<keyword evidence="5 8" id="KW-0472">Membrane</keyword>
<accession>A0ABM1VQ98</accession>
<evidence type="ECO:0000313" key="10">
    <source>
        <dbReference type="Proteomes" id="UP000694888"/>
    </source>
</evidence>
<feature type="transmembrane region" description="Helical" evidence="8">
    <location>
        <begin position="262"/>
        <end position="287"/>
    </location>
</feature>
<dbReference type="PANTHER" id="PTHR24240">
    <property type="entry name" value="OPSIN"/>
    <property type="match status" value="1"/>
</dbReference>
<dbReference type="PROSITE" id="PS50262">
    <property type="entry name" value="G_PROTEIN_RECEP_F1_2"/>
    <property type="match status" value="1"/>
</dbReference>
<keyword evidence="2 8" id="KW-0812">Transmembrane</keyword>
<dbReference type="GeneID" id="101863008"/>
<evidence type="ECO:0000313" key="11">
    <source>
        <dbReference type="RefSeq" id="XP_035824590.1"/>
    </source>
</evidence>
<organism evidence="10 11">
    <name type="scientific">Aplysia californica</name>
    <name type="common">California sea hare</name>
    <dbReference type="NCBI Taxonomy" id="6500"/>
    <lineage>
        <taxon>Eukaryota</taxon>
        <taxon>Metazoa</taxon>
        <taxon>Spiralia</taxon>
        <taxon>Lophotrochozoa</taxon>
        <taxon>Mollusca</taxon>
        <taxon>Gastropoda</taxon>
        <taxon>Heterobranchia</taxon>
        <taxon>Euthyneura</taxon>
        <taxon>Tectipleura</taxon>
        <taxon>Aplysiida</taxon>
        <taxon>Aplysioidea</taxon>
        <taxon>Aplysiidae</taxon>
        <taxon>Aplysia</taxon>
    </lineage>
</organism>
<keyword evidence="7" id="KW-0807">Transducer</keyword>
<feature type="transmembrane region" description="Helical" evidence="8">
    <location>
        <begin position="150"/>
        <end position="170"/>
    </location>
</feature>
<dbReference type="InterPro" id="IPR000276">
    <property type="entry name" value="GPCR_Rhodpsn"/>
</dbReference>
<dbReference type="SUPFAM" id="SSF81321">
    <property type="entry name" value="Family A G protein-coupled receptor-like"/>
    <property type="match status" value="1"/>
</dbReference>
<reference evidence="11" key="1">
    <citation type="submission" date="2025-08" db="UniProtKB">
        <authorList>
            <consortium name="RefSeq"/>
        </authorList>
    </citation>
    <scope>IDENTIFICATION</scope>
</reference>
<dbReference type="Proteomes" id="UP000694888">
    <property type="component" value="Unplaced"/>
</dbReference>
<dbReference type="Pfam" id="PF00001">
    <property type="entry name" value="7tm_1"/>
    <property type="match status" value="1"/>
</dbReference>
<dbReference type="PRINTS" id="PR00237">
    <property type="entry name" value="GPCRRHODOPSN"/>
</dbReference>
<feature type="transmembrane region" description="Helical" evidence="8">
    <location>
        <begin position="198"/>
        <end position="222"/>
    </location>
</feature>
<evidence type="ECO:0000256" key="4">
    <source>
        <dbReference type="ARBA" id="ARBA00023040"/>
    </source>
</evidence>
<feature type="transmembrane region" description="Helical" evidence="8">
    <location>
        <begin position="293"/>
        <end position="319"/>
    </location>
</feature>
<evidence type="ECO:0000256" key="6">
    <source>
        <dbReference type="ARBA" id="ARBA00023170"/>
    </source>
</evidence>
<evidence type="ECO:0000256" key="3">
    <source>
        <dbReference type="ARBA" id="ARBA00022989"/>
    </source>
</evidence>
<gene>
    <name evidence="11" type="primary">LOC101863008</name>
</gene>
<dbReference type="Gene3D" id="1.20.1070.10">
    <property type="entry name" value="Rhodopsin 7-helix transmembrane proteins"/>
    <property type="match status" value="1"/>
</dbReference>
<sequence length="339" mass="36370">MESRKMNDDGNALDGAGVDPAATAAHVSTALGFTKFEHASVGALYMLFCIVGVTLNLLTALTFYKDTKLIKGSQPWLHILLALANVGVVAPSPFPASSSFSGRWLYGSTMCQIYAFEGMFIGIAAIGAVIALCIERYIACQRSGANDTQGWFYGWSITLVLGNALFWAIMPLLGWSRYSVEHTGTSCSIDWKNPDESFVSYIMTLEVFSFGIPMMSAFFCLISASPRPQPQGGATAAAGSGQEQQGEDTACKGCFSEDQLRLLCYVFIGFVLVGWGPFAYLCTLAVFSDARGISMLAAAIPPLACKAMVSAYPLAYAVVSPRFRQSFLALIGGGEKKKE</sequence>
<evidence type="ECO:0000256" key="7">
    <source>
        <dbReference type="ARBA" id="ARBA00023224"/>
    </source>
</evidence>
<evidence type="ECO:0000256" key="1">
    <source>
        <dbReference type="ARBA" id="ARBA00004141"/>
    </source>
</evidence>
<dbReference type="InterPro" id="IPR017452">
    <property type="entry name" value="GPCR_Rhodpsn_7TM"/>
</dbReference>
<feature type="transmembrane region" description="Helical" evidence="8">
    <location>
        <begin position="76"/>
        <end position="94"/>
    </location>
</feature>
<protein>
    <submittedName>
        <fullName evidence="11">Retinochrome</fullName>
    </submittedName>
</protein>
<name>A0ABM1VQ98_APLCA</name>
<comment type="subcellular location">
    <subcellularLocation>
        <location evidence="1">Membrane</location>
        <topology evidence="1">Multi-pass membrane protein</topology>
    </subcellularLocation>
</comment>
<evidence type="ECO:0000256" key="2">
    <source>
        <dbReference type="ARBA" id="ARBA00022692"/>
    </source>
</evidence>
<keyword evidence="4" id="KW-0297">G-protein coupled receptor</keyword>
<keyword evidence="10" id="KW-1185">Reference proteome</keyword>
<feature type="transmembrane region" description="Helical" evidence="8">
    <location>
        <begin position="114"/>
        <end position="138"/>
    </location>
</feature>
<dbReference type="InterPro" id="IPR050125">
    <property type="entry name" value="GPCR_opsins"/>
</dbReference>
<evidence type="ECO:0000256" key="8">
    <source>
        <dbReference type="SAM" id="Phobius"/>
    </source>
</evidence>
<keyword evidence="6" id="KW-0675">Receptor</keyword>
<keyword evidence="3 8" id="KW-1133">Transmembrane helix</keyword>
<dbReference type="RefSeq" id="XP_035824590.1">
    <property type="nucleotide sequence ID" value="XM_035968697.1"/>
</dbReference>
<evidence type="ECO:0000259" key="9">
    <source>
        <dbReference type="PROSITE" id="PS50262"/>
    </source>
</evidence>
<evidence type="ECO:0000256" key="5">
    <source>
        <dbReference type="ARBA" id="ARBA00023136"/>
    </source>
</evidence>
<feature type="transmembrane region" description="Helical" evidence="8">
    <location>
        <begin position="43"/>
        <end position="64"/>
    </location>
</feature>
<feature type="domain" description="G-protein coupled receptors family 1 profile" evidence="9">
    <location>
        <begin position="55"/>
        <end position="316"/>
    </location>
</feature>